<dbReference type="RefSeq" id="XP_029715066.1">
    <property type="nucleotide sequence ID" value="XM_029859206.2"/>
</dbReference>
<evidence type="ECO:0008006" key="5">
    <source>
        <dbReference type="Google" id="ProtNLM"/>
    </source>
</evidence>
<protein>
    <recommendedName>
        <fullName evidence="5">Secreted protein</fullName>
    </recommendedName>
</protein>
<dbReference type="EnsemblMetazoa" id="AALFPA23_019924.R29347">
    <property type="protein sequence ID" value="AALFPA23_019924.P29347"/>
    <property type="gene ID" value="AALFPA23_019924"/>
</dbReference>
<reference evidence="4" key="1">
    <citation type="journal article" date="2015" name="Proc. Natl. Acad. Sci. U.S.A.">
        <title>Genome sequence of the Asian Tiger mosquito, Aedes albopictus, reveals insights into its biology, genetics, and evolution.</title>
        <authorList>
            <person name="Chen X.G."/>
            <person name="Jiang X."/>
            <person name="Gu J."/>
            <person name="Xu M."/>
            <person name="Wu Y."/>
            <person name="Deng Y."/>
            <person name="Zhang C."/>
            <person name="Bonizzoni M."/>
            <person name="Dermauw W."/>
            <person name="Vontas J."/>
            <person name="Armbruster P."/>
            <person name="Huang X."/>
            <person name="Yang Y."/>
            <person name="Zhang H."/>
            <person name="He W."/>
            <person name="Peng H."/>
            <person name="Liu Y."/>
            <person name="Wu K."/>
            <person name="Chen J."/>
            <person name="Lirakis M."/>
            <person name="Topalis P."/>
            <person name="Van Leeuwen T."/>
            <person name="Hall A.B."/>
            <person name="Jiang X."/>
            <person name="Thorpe C."/>
            <person name="Mueller R.L."/>
            <person name="Sun C."/>
            <person name="Waterhouse R.M."/>
            <person name="Yan G."/>
            <person name="Tu Z.J."/>
            <person name="Fang X."/>
            <person name="James A.A."/>
        </authorList>
    </citation>
    <scope>NUCLEOTIDE SEQUENCE [LARGE SCALE GENOMIC DNA]</scope>
    <source>
        <strain evidence="4">Foshan</strain>
    </source>
</reference>
<keyword evidence="2" id="KW-1133">Transmembrane helix</keyword>
<sequence>MPAGVSTKEYVKFMAAAMFSMFAGSQLVHTYYNPLKDLNYYIEKEIQSQRLREVPQPDEARGATDHGIKK</sequence>
<feature type="transmembrane region" description="Helical" evidence="2">
    <location>
        <begin position="12"/>
        <end position="32"/>
    </location>
</feature>
<keyword evidence="2" id="KW-0812">Transmembrane</keyword>
<organism evidence="3 4">
    <name type="scientific">Aedes albopictus</name>
    <name type="common">Asian tiger mosquito</name>
    <name type="synonym">Stegomyia albopicta</name>
    <dbReference type="NCBI Taxonomy" id="7160"/>
    <lineage>
        <taxon>Eukaryota</taxon>
        <taxon>Metazoa</taxon>
        <taxon>Ecdysozoa</taxon>
        <taxon>Arthropoda</taxon>
        <taxon>Hexapoda</taxon>
        <taxon>Insecta</taxon>
        <taxon>Pterygota</taxon>
        <taxon>Neoptera</taxon>
        <taxon>Endopterygota</taxon>
        <taxon>Diptera</taxon>
        <taxon>Nematocera</taxon>
        <taxon>Culicoidea</taxon>
        <taxon>Culicidae</taxon>
        <taxon>Culicinae</taxon>
        <taxon>Aedini</taxon>
        <taxon>Aedes</taxon>
        <taxon>Stegomyia</taxon>
    </lineage>
</organism>
<name>A0ABM1ZMK0_AEDAL</name>
<dbReference type="GeneID" id="109410209"/>
<evidence type="ECO:0000256" key="2">
    <source>
        <dbReference type="SAM" id="Phobius"/>
    </source>
</evidence>
<feature type="region of interest" description="Disordered" evidence="1">
    <location>
        <begin position="49"/>
        <end position="70"/>
    </location>
</feature>
<dbReference type="InterPro" id="IPR027858">
    <property type="entry name" value="BRAWNIN"/>
</dbReference>
<dbReference type="Pfam" id="PF14990">
    <property type="entry name" value="DUF4516"/>
    <property type="match status" value="1"/>
</dbReference>
<evidence type="ECO:0000256" key="1">
    <source>
        <dbReference type="SAM" id="MobiDB-lite"/>
    </source>
</evidence>
<keyword evidence="4" id="KW-1185">Reference proteome</keyword>
<accession>A0ABM1ZMK0</accession>
<evidence type="ECO:0000313" key="3">
    <source>
        <dbReference type="EnsemblMetazoa" id="AALFPA23_019924.P29347"/>
    </source>
</evidence>
<dbReference type="Proteomes" id="UP000069940">
    <property type="component" value="Unassembled WGS sequence"/>
</dbReference>
<proteinExistence type="predicted"/>
<reference evidence="3" key="2">
    <citation type="submission" date="2025-05" db="UniProtKB">
        <authorList>
            <consortium name="EnsemblMetazoa"/>
        </authorList>
    </citation>
    <scope>IDENTIFICATION</scope>
    <source>
        <strain evidence="3">Foshan</strain>
    </source>
</reference>
<keyword evidence="2" id="KW-0472">Membrane</keyword>
<evidence type="ECO:0000313" key="4">
    <source>
        <dbReference type="Proteomes" id="UP000069940"/>
    </source>
</evidence>